<feature type="compositionally biased region" description="Basic and acidic residues" evidence="1">
    <location>
        <begin position="436"/>
        <end position="452"/>
    </location>
</feature>
<gene>
    <name evidence="2" type="ORF">CTheo_6120</name>
</gene>
<dbReference type="AlphaFoldDB" id="A0A5N5QG27"/>
<dbReference type="Proteomes" id="UP000383932">
    <property type="component" value="Unassembled WGS sequence"/>
</dbReference>
<dbReference type="EMBL" id="SSOP01000170">
    <property type="protein sequence ID" value="KAB5590428.1"/>
    <property type="molecule type" value="Genomic_DNA"/>
</dbReference>
<name>A0A5N5QG27_9AGAM</name>
<dbReference type="OrthoDB" id="3185130at2759"/>
<evidence type="ECO:0000313" key="3">
    <source>
        <dbReference type="Proteomes" id="UP000383932"/>
    </source>
</evidence>
<feature type="region of interest" description="Disordered" evidence="1">
    <location>
        <begin position="334"/>
        <end position="393"/>
    </location>
</feature>
<sequence>MAPVTELTMSLDDWVCASARPIRLDILEKSREPGIRHDYSDLSVEEAFPLLIHACMSQFGNLRGLDFGLKESRGPLAYSAALTITGPDEIGIEFPNSGRYPTKLLAKMHAAHRAVQEGAIEYIMQSQDPSTDSNQIPSPTIAASESVAKDPSSSSIKPSVPQDAVQHAKAALKKGKPSQDPMNLINAHLQRVYRNHKIKMPKTSQEWTIWEYGSGLAARLTIRLPSGKSRIYGTIIGNVIYPGQSRKTYASPREAKKEVSTDAVKAGVLEFIKSKSGGVPALASMPAPLPAPASAHAAPVEKDRPNFGAPLPRHGALSNYVAFDPTTARFTASLPRQPANKHQENQLPRRPLSPVAPDLPVPPLPAARASDPVAEQVTASPQPTEPRYQSFGHVNSLHSPVDEVEAVDELLGPVTDSANDSTNHGASDEEGQFGLGRDKRSVTPLGDERSEPMDLESDAGTPARETLIIPDSGRRISPDMDEAQAEEPPLKRQKTESLASPILRVGPNSNAREPRVMYGSSYSNVLSGSVLFDLRLNVRHSILRHAEFCFQTSRAQPQIAYQRHVKDSTKANSIMYHVSIVVGTSRYELSKNYESVQVAEEKLSKRILRQFGIRAKKV</sequence>
<protein>
    <submittedName>
        <fullName evidence="2">Uncharacterized protein</fullName>
    </submittedName>
</protein>
<accession>A0A5N5QG27</accession>
<evidence type="ECO:0000313" key="2">
    <source>
        <dbReference type="EMBL" id="KAB5590428.1"/>
    </source>
</evidence>
<comment type="caution">
    <text evidence="2">The sequence shown here is derived from an EMBL/GenBank/DDBJ whole genome shotgun (WGS) entry which is preliminary data.</text>
</comment>
<feature type="compositionally biased region" description="Polar residues" evidence="1">
    <location>
        <begin position="416"/>
        <end position="425"/>
    </location>
</feature>
<evidence type="ECO:0000256" key="1">
    <source>
        <dbReference type="SAM" id="MobiDB-lite"/>
    </source>
</evidence>
<keyword evidence="3" id="KW-1185">Reference proteome</keyword>
<reference evidence="2 3" key="1">
    <citation type="journal article" date="2019" name="Fungal Biol. Biotechnol.">
        <title>Draft genome sequence of fastidious pathogen Ceratobasidium theobromae, which causes vascular-streak dieback in Theobroma cacao.</title>
        <authorList>
            <person name="Ali S.S."/>
            <person name="Asman A."/>
            <person name="Shao J."/>
            <person name="Firmansyah A.P."/>
            <person name="Susilo A.W."/>
            <person name="Rosmana A."/>
            <person name="McMahon P."/>
            <person name="Junaid M."/>
            <person name="Guest D."/>
            <person name="Kheng T.Y."/>
            <person name="Meinhardt L.W."/>
            <person name="Bailey B.A."/>
        </authorList>
    </citation>
    <scope>NUCLEOTIDE SEQUENCE [LARGE SCALE GENOMIC DNA]</scope>
    <source>
        <strain evidence="2 3">CT2</strain>
    </source>
</reference>
<feature type="region of interest" description="Disordered" evidence="1">
    <location>
        <begin position="413"/>
        <end position="507"/>
    </location>
</feature>
<proteinExistence type="predicted"/>
<organism evidence="2 3">
    <name type="scientific">Ceratobasidium theobromae</name>
    <dbReference type="NCBI Taxonomy" id="1582974"/>
    <lineage>
        <taxon>Eukaryota</taxon>
        <taxon>Fungi</taxon>
        <taxon>Dikarya</taxon>
        <taxon>Basidiomycota</taxon>
        <taxon>Agaricomycotina</taxon>
        <taxon>Agaricomycetes</taxon>
        <taxon>Cantharellales</taxon>
        <taxon>Ceratobasidiaceae</taxon>
        <taxon>Ceratobasidium</taxon>
    </lineage>
</organism>